<dbReference type="EMBL" id="KB908971">
    <property type="protein sequence ID" value="EOB13690.1"/>
    <property type="molecule type" value="Genomic_DNA"/>
</dbReference>
<dbReference type="AlphaFoldDB" id="R0MHR5"/>
<protein>
    <submittedName>
        <fullName evidence="1">Ribonucleoside diphosphate reductase</fullName>
    </submittedName>
</protein>
<evidence type="ECO:0000313" key="2">
    <source>
        <dbReference type="Proteomes" id="UP000016927"/>
    </source>
</evidence>
<gene>
    <name evidence="1" type="ORF">NBO_63g0009</name>
</gene>
<feature type="non-terminal residue" evidence="1">
    <location>
        <position position="1"/>
    </location>
</feature>
<dbReference type="OrthoDB" id="2017974at2759"/>
<dbReference type="Proteomes" id="UP000016927">
    <property type="component" value="Unassembled WGS sequence"/>
</dbReference>
<name>R0MHR5_NOSB1</name>
<proteinExistence type="predicted"/>
<keyword evidence="2" id="KW-1185">Reference proteome</keyword>
<organism evidence="1 2">
    <name type="scientific">Nosema bombycis (strain CQ1 / CVCC 102059)</name>
    <name type="common">Microsporidian parasite</name>
    <name type="synonym">Pebrine of silkworm</name>
    <dbReference type="NCBI Taxonomy" id="578461"/>
    <lineage>
        <taxon>Eukaryota</taxon>
        <taxon>Fungi</taxon>
        <taxon>Fungi incertae sedis</taxon>
        <taxon>Microsporidia</taxon>
        <taxon>Nosematidae</taxon>
        <taxon>Nosema</taxon>
    </lineage>
</organism>
<dbReference type="HOGENOM" id="CLU_1763217_0_0_1"/>
<reference evidence="1 2" key="1">
    <citation type="journal article" date="2013" name="BMC Genomics">
        <title>Comparative genomics of parasitic silkworm microsporidia reveal an association between genome expansion and host adaptation.</title>
        <authorList>
            <person name="Pan G."/>
            <person name="Xu J."/>
            <person name="Li T."/>
            <person name="Xia Q."/>
            <person name="Liu S.L."/>
            <person name="Zhang G."/>
            <person name="Li S."/>
            <person name="Li C."/>
            <person name="Liu H."/>
            <person name="Yang L."/>
            <person name="Liu T."/>
            <person name="Zhang X."/>
            <person name="Wu Z."/>
            <person name="Fan W."/>
            <person name="Dang X."/>
            <person name="Xiang H."/>
            <person name="Tao M."/>
            <person name="Li Y."/>
            <person name="Hu J."/>
            <person name="Li Z."/>
            <person name="Lin L."/>
            <person name="Luo J."/>
            <person name="Geng L."/>
            <person name="Wang L."/>
            <person name="Long M."/>
            <person name="Wan Y."/>
            <person name="He N."/>
            <person name="Zhang Z."/>
            <person name="Lu C."/>
            <person name="Keeling P.J."/>
            <person name="Wang J."/>
            <person name="Xiang Z."/>
            <person name="Zhou Z."/>
        </authorList>
    </citation>
    <scope>NUCLEOTIDE SEQUENCE [LARGE SCALE GENOMIC DNA]</scope>
    <source>
        <strain evidence="2">CQ1 / CVCC 102059</strain>
    </source>
</reference>
<evidence type="ECO:0000313" key="1">
    <source>
        <dbReference type="EMBL" id="EOB13690.1"/>
    </source>
</evidence>
<feature type="non-terminal residue" evidence="1">
    <location>
        <position position="148"/>
    </location>
</feature>
<dbReference type="VEuPathDB" id="MicrosporidiaDB:NBO_63g0009"/>
<accession>R0MHR5</accession>
<sequence>VILTADKNMILFCRSKNVKAIYTGDISYEKLKLEIYISHTNMEEMEIIEESLVCDKKLTEQCLRPTMLRIIEQEIGPGVELYRDKISNYTIEQLIDFIIKNFCLFEKFISKNSKRILIQFNRDLRDKDHKDDIKKGLQNILTIFRINY</sequence>